<comment type="caution">
    <text evidence="2">The sequence shown here is derived from an EMBL/GenBank/DDBJ whole genome shotgun (WGS) entry which is preliminary data.</text>
</comment>
<dbReference type="RefSeq" id="WP_302049540.1">
    <property type="nucleotide sequence ID" value="NZ_JAMJEV010000016.1"/>
</dbReference>
<keyword evidence="1" id="KW-0812">Transmembrane</keyword>
<feature type="transmembrane region" description="Helical" evidence="1">
    <location>
        <begin position="39"/>
        <end position="58"/>
    </location>
</feature>
<evidence type="ECO:0000256" key="1">
    <source>
        <dbReference type="SAM" id="Phobius"/>
    </source>
</evidence>
<evidence type="ECO:0000313" key="2">
    <source>
        <dbReference type="EMBL" id="MDO0824701.1"/>
    </source>
</evidence>
<dbReference type="Proteomes" id="UP001176021">
    <property type="component" value="Unassembled WGS sequence"/>
</dbReference>
<sequence length="159" mass="17082">MFTIAMYIVASCLLILSFIKDRKKTLLAMKKAWKSFENILPQFLAIIVIIGIMLAVLSPEVISGLIGEKSGWLGMLMASLVGSVTLIPGFVAFPLTAALLKSGAGIMQIAVFISTLMMVGIVSIPLEIKYFGKKAALLRNSLAFVFSFIAAIAIGVVLR</sequence>
<keyword evidence="1" id="KW-0472">Membrane</keyword>
<feature type="transmembrane region" description="Helical" evidence="1">
    <location>
        <begin position="105"/>
        <end position="124"/>
    </location>
</feature>
<name>A0ABT8QXT1_9FIRM</name>
<dbReference type="EMBL" id="JAMJEV010000016">
    <property type="protein sequence ID" value="MDO0824701.1"/>
    <property type="molecule type" value="Genomic_DNA"/>
</dbReference>
<gene>
    <name evidence="2" type="ORF">M8H41_17860</name>
</gene>
<keyword evidence="3" id="KW-1185">Reference proteome</keyword>
<evidence type="ECO:0000313" key="3">
    <source>
        <dbReference type="Proteomes" id="UP001176021"/>
    </source>
</evidence>
<organism evidence="2 3">
    <name type="scientific">Desulfosporosinus nitroreducens</name>
    <dbReference type="NCBI Taxonomy" id="2018668"/>
    <lineage>
        <taxon>Bacteria</taxon>
        <taxon>Bacillati</taxon>
        <taxon>Bacillota</taxon>
        <taxon>Clostridia</taxon>
        <taxon>Eubacteriales</taxon>
        <taxon>Desulfitobacteriaceae</taxon>
        <taxon>Desulfosporosinus</taxon>
    </lineage>
</organism>
<reference evidence="2" key="1">
    <citation type="submission" date="2022-05" db="EMBL/GenBank/DDBJ databases">
        <title>Expanded diversity of anoxic marine methylotrophy in a Black Sea sulfate reducing microorganism.</title>
        <authorList>
            <person name="Fischer P.Q."/>
            <person name="Stams A.J.M."/>
            <person name="Villanueva L."/>
            <person name="Sousa D.Z."/>
        </authorList>
    </citation>
    <scope>NUCLEOTIDE SEQUENCE</scope>
    <source>
        <strain evidence="2">P130</strain>
    </source>
</reference>
<proteinExistence type="predicted"/>
<accession>A0ABT8QXT1</accession>
<feature type="transmembrane region" description="Helical" evidence="1">
    <location>
        <begin position="136"/>
        <end position="158"/>
    </location>
</feature>
<feature type="transmembrane region" description="Helical" evidence="1">
    <location>
        <begin position="70"/>
        <end position="93"/>
    </location>
</feature>
<keyword evidence="1" id="KW-1133">Transmembrane helix</keyword>
<protein>
    <submittedName>
        <fullName evidence="2">Permease</fullName>
    </submittedName>
</protein>